<dbReference type="Pfam" id="PF04630">
    <property type="entry name" value="Phage_TTP_1"/>
    <property type="match status" value="1"/>
</dbReference>
<reference evidence="1 3" key="1">
    <citation type="journal article" date="2015" name="Int. J. Syst. Evol. Microbiol.">
        <title>Complete genome sequence of Salinicoccus halodurans H3B36, isolated from the Qaidam Basin in China.</title>
        <authorList>
            <person name="Jiang K."/>
            <person name="Xue Y."/>
            <person name="Ma Y."/>
        </authorList>
    </citation>
    <scope>NUCLEOTIDE SEQUENCE [LARGE SCALE GENOMIC DNA]</scope>
    <source>
        <strain evidence="1 3">H3B36</strain>
    </source>
</reference>
<dbReference type="NCBIfam" id="TIGR01603">
    <property type="entry name" value="maj_tail_phi13"/>
    <property type="match status" value="1"/>
</dbReference>
<proteinExistence type="predicted"/>
<dbReference type="RefSeq" id="WP_046790545.1">
    <property type="nucleotide sequence ID" value="NZ_CP011366.1"/>
</dbReference>
<dbReference type="Proteomes" id="UP000034029">
    <property type="component" value="Chromosome"/>
</dbReference>
<dbReference type="Proteomes" id="UP000183090">
    <property type="component" value="Unassembled WGS sequence"/>
</dbReference>
<evidence type="ECO:0000313" key="4">
    <source>
        <dbReference type="Proteomes" id="UP000183090"/>
    </source>
</evidence>
<accession>A0A0F7HMX2</accession>
<evidence type="ECO:0000313" key="1">
    <source>
        <dbReference type="EMBL" id="AKG74363.1"/>
    </source>
</evidence>
<dbReference type="InterPro" id="IPR006490">
    <property type="entry name" value="Maj_tail_phi13"/>
</dbReference>
<name>A0A0F7HMX2_9STAP</name>
<dbReference type="KEGG" id="shv:AAT16_09025"/>
<dbReference type="EMBL" id="CP011366">
    <property type="protein sequence ID" value="AKG74363.1"/>
    <property type="molecule type" value="Genomic_DNA"/>
</dbReference>
<dbReference type="OrthoDB" id="2843358at2"/>
<gene>
    <name evidence="1" type="ORF">AAT16_09025</name>
    <name evidence="2" type="ORF">SAMN05216235_2702</name>
</gene>
<reference evidence="2 4" key="3">
    <citation type="submission" date="2016-10" db="EMBL/GenBank/DDBJ databases">
        <authorList>
            <person name="Varghese N."/>
            <person name="Submissions S."/>
        </authorList>
    </citation>
    <scope>NUCLEOTIDE SEQUENCE [LARGE SCALE GENOMIC DNA]</scope>
    <source>
        <strain evidence="2 4">CGMCC 1.6501</strain>
    </source>
</reference>
<sequence length="210" mass="22953">MAENKNYKATTGVDEYYYGVLDETNELTIVQASPERVKFLQEITVTPSQEIVRGYGDNKVAELATSNGPVEVEGAFHKLPSQDRQTILGLEKTTGGLYAYGSTDNPPYVASVFAKTHEDGSIEWVGLPKGKFLKPESSATSKQDTVEFGSDSITAEFMDREVPGFTEEKSVIFGYDEKGETAQRDELFQAIFGKPYPADTSTTTTTTTGA</sequence>
<dbReference type="InterPro" id="IPR006724">
    <property type="entry name" value="Phage_TTP"/>
</dbReference>
<protein>
    <submittedName>
        <fullName evidence="2">Phage major tail protein, phi13 family</fullName>
    </submittedName>
</protein>
<evidence type="ECO:0000313" key="2">
    <source>
        <dbReference type="EMBL" id="SFK94990.1"/>
    </source>
</evidence>
<keyword evidence="3" id="KW-1185">Reference proteome</keyword>
<organism evidence="2 4">
    <name type="scientific">Salinicoccus halodurans</name>
    <dbReference type="NCBI Taxonomy" id="407035"/>
    <lineage>
        <taxon>Bacteria</taxon>
        <taxon>Bacillati</taxon>
        <taxon>Bacillota</taxon>
        <taxon>Bacilli</taxon>
        <taxon>Bacillales</taxon>
        <taxon>Staphylococcaceae</taxon>
        <taxon>Salinicoccus</taxon>
    </lineage>
</organism>
<dbReference type="AlphaFoldDB" id="A0A0F7HMX2"/>
<dbReference type="EMBL" id="FOTB01000006">
    <property type="protein sequence ID" value="SFK94990.1"/>
    <property type="molecule type" value="Genomic_DNA"/>
</dbReference>
<evidence type="ECO:0000313" key="3">
    <source>
        <dbReference type="Proteomes" id="UP000034029"/>
    </source>
</evidence>
<reference evidence="3" key="2">
    <citation type="submission" date="2015-04" db="EMBL/GenBank/DDBJ databases">
        <title>Complete genome sequence of Salinicoccus halodurans strain H3B36, isolated from the Qaidam basin of China.</title>
        <authorList>
            <person name="Ma Y."/>
            <person name="Jiang K."/>
            <person name="Xue Y."/>
        </authorList>
    </citation>
    <scope>NUCLEOTIDE SEQUENCE [LARGE SCALE GENOMIC DNA]</scope>
    <source>
        <strain evidence="3">H3B36</strain>
    </source>
</reference>